<dbReference type="OrthoDB" id="9802500at2"/>
<dbReference type="AlphaFoldDB" id="A0A4P6HPI8"/>
<dbReference type="Gene3D" id="6.10.340.10">
    <property type="match status" value="1"/>
</dbReference>
<dbReference type="SUPFAM" id="SSF158472">
    <property type="entry name" value="HAMP domain-like"/>
    <property type="match status" value="1"/>
</dbReference>
<feature type="transmembrane region" description="Helical" evidence="3">
    <location>
        <begin position="316"/>
        <end position="338"/>
    </location>
</feature>
<keyword evidence="2" id="KW-0175">Coiled coil</keyword>
<feature type="coiled-coil region" evidence="2">
    <location>
        <begin position="384"/>
        <end position="411"/>
    </location>
</feature>
<keyword evidence="1" id="KW-0378">Hydrolase</keyword>
<dbReference type="CDD" id="cd12913">
    <property type="entry name" value="PDC1_MCP_like"/>
    <property type="match status" value="1"/>
</dbReference>
<protein>
    <submittedName>
        <fullName evidence="5">Phosphatase</fullName>
    </submittedName>
</protein>
<dbReference type="Gene3D" id="3.30.450.20">
    <property type="entry name" value="PAS domain"/>
    <property type="match status" value="2"/>
</dbReference>
<dbReference type="KEGG" id="dcb:C3Y92_16140"/>
<dbReference type="Gene3D" id="3.60.40.10">
    <property type="entry name" value="PPM-type phosphatase domain"/>
    <property type="match status" value="1"/>
</dbReference>
<name>A0A4P6HPI8_9BACT</name>
<keyword evidence="6" id="KW-1185">Reference proteome</keyword>
<evidence type="ECO:0000256" key="1">
    <source>
        <dbReference type="ARBA" id="ARBA00022801"/>
    </source>
</evidence>
<keyword evidence="3" id="KW-0472">Membrane</keyword>
<dbReference type="Pfam" id="PF22673">
    <property type="entry name" value="MCP-like_PDC_1"/>
    <property type="match status" value="1"/>
</dbReference>
<dbReference type="RefSeq" id="WP_129354354.1">
    <property type="nucleotide sequence ID" value="NZ_CP026538.1"/>
</dbReference>
<dbReference type="PANTHER" id="PTHR43156">
    <property type="entry name" value="STAGE II SPORULATION PROTEIN E-RELATED"/>
    <property type="match status" value="1"/>
</dbReference>
<dbReference type="Pfam" id="PF00672">
    <property type="entry name" value="HAMP"/>
    <property type="match status" value="1"/>
</dbReference>
<proteinExistence type="predicted"/>
<dbReference type="InterPro" id="IPR001932">
    <property type="entry name" value="PPM-type_phosphatase-like_dom"/>
</dbReference>
<feature type="transmembrane region" description="Helical" evidence="3">
    <location>
        <begin position="12"/>
        <end position="37"/>
    </location>
</feature>
<keyword evidence="3" id="KW-1133">Transmembrane helix</keyword>
<dbReference type="InterPro" id="IPR036457">
    <property type="entry name" value="PPM-type-like_dom_sf"/>
</dbReference>
<dbReference type="PROSITE" id="PS50885">
    <property type="entry name" value="HAMP"/>
    <property type="match status" value="1"/>
</dbReference>
<dbReference type="GO" id="GO:0016020">
    <property type="term" value="C:membrane"/>
    <property type="evidence" value="ECO:0007669"/>
    <property type="project" value="InterPro"/>
</dbReference>
<evidence type="ECO:0000313" key="6">
    <source>
        <dbReference type="Proteomes" id="UP000293296"/>
    </source>
</evidence>
<dbReference type="CDD" id="cd06225">
    <property type="entry name" value="HAMP"/>
    <property type="match status" value="1"/>
</dbReference>
<dbReference type="Pfam" id="PF07228">
    <property type="entry name" value="SpoIIE"/>
    <property type="match status" value="1"/>
</dbReference>
<accession>A0A4P6HPI8</accession>
<gene>
    <name evidence="5" type="ORF">C3Y92_16140</name>
</gene>
<keyword evidence="3" id="KW-0812">Transmembrane</keyword>
<dbReference type="GO" id="GO:0016791">
    <property type="term" value="F:phosphatase activity"/>
    <property type="evidence" value="ECO:0007669"/>
    <property type="project" value="TreeGrafter"/>
</dbReference>
<reference evidence="5 6" key="1">
    <citation type="submission" date="2018-02" db="EMBL/GenBank/DDBJ databases">
        <title>Genome sequence of Desulfovibrio carbinolicus DSM 3852.</title>
        <authorList>
            <person name="Wilbanks E."/>
            <person name="Skennerton C.T."/>
            <person name="Orphan V.J."/>
        </authorList>
    </citation>
    <scope>NUCLEOTIDE SEQUENCE [LARGE SCALE GENOMIC DNA]</scope>
    <source>
        <strain evidence="5 6">DSM 3852</strain>
    </source>
</reference>
<dbReference type="GO" id="GO:0007165">
    <property type="term" value="P:signal transduction"/>
    <property type="evidence" value="ECO:0007669"/>
    <property type="project" value="InterPro"/>
</dbReference>
<dbReference type="Proteomes" id="UP000293296">
    <property type="component" value="Chromosome"/>
</dbReference>
<feature type="domain" description="HAMP" evidence="4">
    <location>
        <begin position="336"/>
        <end position="389"/>
    </location>
</feature>
<evidence type="ECO:0000313" key="5">
    <source>
        <dbReference type="EMBL" id="QAZ68676.1"/>
    </source>
</evidence>
<evidence type="ECO:0000259" key="4">
    <source>
        <dbReference type="PROSITE" id="PS50885"/>
    </source>
</evidence>
<evidence type="ECO:0000256" key="3">
    <source>
        <dbReference type="SAM" id="Phobius"/>
    </source>
</evidence>
<dbReference type="SUPFAM" id="SSF81606">
    <property type="entry name" value="PP2C-like"/>
    <property type="match status" value="1"/>
</dbReference>
<organism evidence="5 6">
    <name type="scientific">Solidesulfovibrio carbinolicus</name>
    <dbReference type="NCBI Taxonomy" id="296842"/>
    <lineage>
        <taxon>Bacteria</taxon>
        <taxon>Pseudomonadati</taxon>
        <taxon>Thermodesulfobacteriota</taxon>
        <taxon>Desulfovibrionia</taxon>
        <taxon>Desulfovibrionales</taxon>
        <taxon>Desulfovibrionaceae</taxon>
        <taxon>Solidesulfovibrio</taxon>
    </lineage>
</organism>
<dbReference type="CDD" id="cd12912">
    <property type="entry name" value="PDC2_MCP_like"/>
    <property type="match status" value="1"/>
</dbReference>
<dbReference type="SMART" id="SM00304">
    <property type="entry name" value="HAMP"/>
    <property type="match status" value="1"/>
</dbReference>
<dbReference type="PANTHER" id="PTHR43156:SF2">
    <property type="entry name" value="STAGE II SPORULATION PROTEIN E"/>
    <property type="match status" value="1"/>
</dbReference>
<dbReference type="EMBL" id="CP026538">
    <property type="protein sequence ID" value="QAZ68676.1"/>
    <property type="molecule type" value="Genomic_DNA"/>
</dbReference>
<dbReference type="SMART" id="SM00331">
    <property type="entry name" value="PP2C_SIG"/>
    <property type="match status" value="1"/>
</dbReference>
<sequence>MSPSLDVRPTRGLAFKLAVCILTSATIIFTAAFAYYYRSSKDMLLAAVRDNAQNLLRRAVSRLEAPLSAIERVPQFMALKLGQELPAPADLDRDLTDFLTANPDVFGAAAAFEPGVFHGLPRYSPYFCRKGEAVAQVGLGYEEYYELQNWYLVPKVLQKAVWSEPYFDESGGDIVMTTYSVPVMGQTPAGPAFLGVVTADVALDWLRKQVGRISLYNSGYAFLLSRSGVLLSHPDNRLVMRESIFSRAEQFGSAELRALGRRMIAGEEGFARLPDFILGKPAWVAFAPMRLTGWSMGVIVPEDELFAPLRKLGREVAILGGAGFTALLLVIAAIAAHITRPLSRLAATAAEIAHGNLDAPVPLAAGRDEVGALSRSFEQMRLALRDYIADLTATTKAKERLESELKIARNIQMSFLPKRFPPFPEITSFALHADLLPAREVGGDLYDFFLLGPGRLLFLVGDVSGKGVPAALFMAVTKTLIKGNAEQESDPAEILAKVNRELCVDNESMLFVTMFLAILDCDTGEMTFSNAGHNPPARLAPDGTVSWLALPRGLFLGVMEDAVYRTATVTLAPGEKIVAFTDGVTEAQNPAQELFGTDRLLTVLSKAASMPPEVLDAAVMQAATEYAEDAEQADDITVLTLLYRGSDPA</sequence>
<dbReference type="InterPro" id="IPR003660">
    <property type="entry name" value="HAMP_dom"/>
</dbReference>
<evidence type="ECO:0000256" key="2">
    <source>
        <dbReference type="SAM" id="Coils"/>
    </source>
</evidence>
<dbReference type="InterPro" id="IPR052016">
    <property type="entry name" value="Bact_Sigma-Reg"/>
</dbReference>